<gene>
    <name evidence="2" type="ORF">SAMN05421676_101207</name>
</gene>
<dbReference type="EMBL" id="FOHJ01000001">
    <property type="protein sequence ID" value="SES69720.1"/>
    <property type="molecule type" value="Genomic_DNA"/>
</dbReference>
<evidence type="ECO:0000256" key="1">
    <source>
        <dbReference type="SAM" id="MobiDB-lite"/>
    </source>
</evidence>
<evidence type="ECO:0000313" key="3">
    <source>
        <dbReference type="Proteomes" id="UP000199095"/>
    </source>
</evidence>
<organism evidence="2 3">
    <name type="scientific">Salinibacillus kushneri</name>
    <dbReference type="NCBI Taxonomy" id="237682"/>
    <lineage>
        <taxon>Bacteria</taxon>
        <taxon>Bacillati</taxon>
        <taxon>Bacillota</taxon>
        <taxon>Bacilli</taxon>
        <taxon>Bacillales</taxon>
        <taxon>Bacillaceae</taxon>
        <taxon>Salinibacillus</taxon>
    </lineage>
</organism>
<dbReference type="Proteomes" id="UP000199095">
    <property type="component" value="Unassembled WGS sequence"/>
</dbReference>
<feature type="region of interest" description="Disordered" evidence="1">
    <location>
        <begin position="22"/>
        <end position="45"/>
    </location>
</feature>
<reference evidence="3" key="1">
    <citation type="submission" date="2016-10" db="EMBL/GenBank/DDBJ databases">
        <authorList>
            <person name="Varghese N."/>
            <person name="Submissions S."/>
        </authorList>
    </citation>
    <scope>NUCLEOTIDE SEQUENCE [LARGE SCALE GENOMIC DNA]</scope>
    <source>
        <strain evidence="3">CGMCC 1.3566</strain>
    </source>
</reference>
<keyword evidence="3" id="KW-1185">Reference proteome</keyword>
<feature type="compositionally biased region" description="Basic and acidic residues" evidence="1">
    <location>
        <begin position="32"/>
        <end position="45"/>
    </location>
</feature>
<accession>A0A1H9YKY1</accession>
<evidence type="ECO:0000313" key="2">
    <source>
        <dbReference type="EMBL" id="SES69720.1"/>
    </source>
</evidence>
<protein>
    <submittedName>
        <fullName evidence="2">Uncharacterized protein</fullName>
    </submittedName>
</protein>
<proteinExistence type="predicted"/>
<name>A0A1H9YKY1_9BACI</name>
<sequence>MMQKAEWGYVYVESVIIGCGIGYSSGGSANKVKIDNEKKDGSRGR</sequence>
<dbReference type="AlphaFoldDB" id="A0A1H9YKY1"/>